<dbReference type="Gene3D" id="2.60.40.1080">
    <property type="match status" value="1"/>
</dbReference>
<comment type="caution">
    <text evidence="1">The sequence shown here is derived from an EMBL/GenBank/DDBJ whole genome shotgun (WGS) entry which is preliminary data.</text>
</comment>
<accession>A0ABQ4MRC9</accession>
<reference evidence="1 2" key="1">
    <citation type="submission" date="2021-03" db="EMBL/GenBank/DDBJ databases">
        <title>Antimicrobial resistance genes in bacteria isolated from Japanese honey, and their potential for conferring macrolide and lincosamide resistance in the American foulbrood pathogen Paenibacillus larvae.</title>
        <authorList>
            <person name="Okamoto M."/>
            <person name="Kumagai M."/>
            <person name="Kanamori H."/>
            <person name="Takamatsu D."/>
        </authorList>
    </citation>
    <scope>NUCLEOTIDE SEQUENCE [LARGE SCALE GENOMIC DNA]</scope>
    <source>
        <strain evidence="1 2">J15TS10</strain>
    </source>
</reference>
<sequence>MSVEVTGEQPGPGYFFLDSDEYSLSIGTELDVAAYFTDESGLTSLVTKETVFTVDDPNIVSLDEAGNIRGISPGITYITAAYNGLTYRASVWVVRPYQAL</sequence>
<organism evidence="1 2">
    <name type="scientific">Paenibacillus woosongensis</name>
    <dbReference type="NCBI Taxonomy" id="307580"/>
    <lineage>
        <taxon>Bacteria</taxon>
        <taxon>Bacillati</taxon>
        <taxon>Bacillota</taxon>
        <taxon>Bacilli</taxon>
        <taxon>Bacillales</taxon>
        <taxon>Paenibacillaceae</taxon>
        <taxon>Paenibacillus</taxon>
    </lineage>
</organism>
<protein>
    <recommendedName>
        <fullName evidence="3">BIG2 domain-containing protein</fullName>
    </recommendedName>
</protein>
<dbReference type="Proteomes" id="UP000681290">
    <property type="component" value="Unassembled WGS sequence"/>
</dbReference>
<evidence type="ECO:0000313" key="2">
    <source>
        <dbReference type="Proteomes" id="UP000681290"/>
    </source>
</evidence>
<name>A0ABQ4MRC9_9BACL</name>
<dbReference type="SUPFAM" id="SSF49373">
    <property type="entry name" value="Invasin/intimin cell-adhesion fragments"/>
    <property type="match status" value="1"/>
</dbReference>
<gene>
    <name evidence="1" type="ORF">J15TS10_23100</name>
</gene>
<dbReference type="EMBL" id="BOSM01000003">
    <property type="protein sequence ID" value="GIP58496.1"/>
    <property type="molecule type" value="Genomic_DNA"/>
</dbReference>
<evidence type="ECO:0008006" key="3">
    <source>
        <dbReference type="Google" id="ProtNLM"/>
    </source>
</evidence>
<keyword evidence="2" id="KW-1185">Reference proteome</keyword>
<dbReference type="RefSeq" id="WP_213590918.1">
    <property type="nucleotide sequence ID" value="NZ_BOSM01000003.1"/>
</dbReference>
<evidence type="ECO:0000313" key="1">
    <source>
        <dbReference type="EMBL" id="GIP58496.1"/>
    </source>
</evidence>
<dbReference type="InterPro" id="IPR008964">
    <property type="entry name" value="Invasin/intimin_cell_adhesion"/>
</dbReference>
<proteinExistence type="predicted"/>